<feature type="transmembrane region" description="Helical" evidence="5">
    <location>
        <begin position="135"/>
        <end position="157"/>
    </location>
</feature>
<feature type="transmembrane region" description="Helical" evidence="5">
    <location>
        <begin position="451"/>
        <end position="473"/>
    </location>
</feature>
<proteinExistence type="predicted"/>
<dbReference type="PANTHER" id="PTHR37422">
    <property type="entry name" value="TEICHURONIC ACID BIOSYNTHESIS PROTEIN TUAE"/>
    <property type="match status" value="1"/>
</dbReference>
<dbReference type="PATRIC" id="fig|595434.4.peg.1359"/>
<protein>
    <submittedName>
        <fullName evidence="7">O-antigen ligase-like protein</fullName>
    </submittedName>
</protein>
<evidence type="ECO:0000259" key="6">
    <source>
        <dbReference type="Pfam" id="PF04932"/>
    </source>
</evidence>
<dbReference type="Pfam" id="PF04932">
    <property type="entry name" value="Wzy_C"/>
    <property type="match status" value="1"/>
</dbReference>
<name>A0A0J1BJG5_RHOIS</name>
<feature type="transmembrane region" description="Helical" evidence="5">
    <location>
        <begin position="169"/>
        <end position="190"/>
    </location>
</feature>
<dbReference type="InterPro" id="IPR051533">
    <property type="entry name" value="WaaL-like"/>
</dbReference>
<gene>
    <name evidence="7" type="ORF">RISK_001417</name>
</gene>
<dbReference type="Proteomes" id="UP000036367">
    <property type="component" value="Unassembled WGS sequence"/>
</dbReference>
<sequence length="828" mass="91891">MKASSFEDRSVALACQRVSEWIFYGCVAIAPWAFGCVGATPEFLLTAGVSMALLAYGVGSLADGPVRWNGRLPSILVMLGLLGLAAVAAIHQWILPAGLIQVLAPGVSEWTQWDLQEVLSVSWLPRWDVGQRLSLYPAGSFQVMFRVLLLVGIFVVVQNFRSPRACLHRLSLVAAITGTMLALFGLAQHFGSHDGLTYWTYDMEGGLGFGPFVNRNHYPFFLNLCLGLTIGLLVERLSVMGRHWYRLLLTDPTVGWLLVAISFMFASLIACGSRGGVLSIVAGVSIVMLLRLRASNASRGVMMTGLVAVPTVLVLIWVGFDFRESRLNMLAEADRYAEDGRFHLWASALQSVPDFPWLGSGGETYRYWDNVYQSGDPEWNNWKLRSLRADNEFLDVLCEYGVFGLLALILLIGPALWLSVTQCRRDGLSAGAAMGIIAVVAHSGVDFGLRVPATAVLAMVVLGLLSGVGTQSGGARQRLRESPQRSKSSFSRKTVWGGIAGVGMILIAIGAIQFRSRYFYSDRSKVAAFDALILERPEAAFELASAAVALTPEDIDIRLEFAMICEFMLDPSRDSSLQSKLRAAMVRNSLEALQVCPLAWQPYAWLAKYGRATDLQTASGNVPVPENWRTLCLLRARQLHPSEPELAYITGERLLNEIGLDAALPHWRDSLTYSRHRMDDILEKVEGQLDAEQMKTRLIPDDPVVIFAASSKLDNEEDKRLFLDHALELLEFPERSKRELTFGEREDWRSKVFEALDQPEKALRALDRSLNEFPENIGMRLRRVKLLMKVGKLDQATSEVRILLTLSPDNGQVKALQKQLSERKAREL</sequence>
<feature type="transmembrane region" description="Helical" evidence="5">
    <location>
        <begin position="400"/>
        <end position="420"/>
    </location>
</feature>
<dbReference type="Pfam" id="PF14559">
    <property type="entry name" value="TPR_19"/>
    <property type="match status" value="1"/>
</dbReference>
<feature type="transmembrane region" description="Helical" evidence="5">
    <location>
        <begin position="74"/>
        <end position="94"/>
    </location>
</feature>
<keyword evidence="2 5" id="KW-0812">Transmembrane</keyword>
<dbReference type="GO" id="GO:0016020">
    <property type="term" value="C:membrane"/>
    <property type="evidence" value="ECO:0007669"/>
    <property type="project" value="UniProtKB-SubCell"/>
</dbReference>
<feature type="transmembrane region" description="Helical" evidence="5">
    <location>
        <begin position="301"/>
        <end position="320"/>
    </location>
</feature>
<evidence type="ECO:0000256" key="5">
    <source>
        <dbReference type="SAM" id="Phobius"/>
    </source>
</evidence>
<comment type="caution">
    <text evidence="7">The sequence shown here is derived from an EMBL/GenBank/DDBJ whole genome shotgun (WGS) entry which is preliminary data.</text>
</comment>
<evidence type="ECO:0000256" key="4">
    <source>
        <dbReference type="ARBA" id="ARBA00023136"/>
    </source>
</evidence>
<feature type="transmembrane region" description="Helical" evidence="5">
    <location>
        <begin position="494"/>
        <end position="514"/>
    </location>
</feature>
<dbReference type="PANTHER" id="PTHR37422:SF23">
    <property type="entry name" value="TEICHURONIC ACID BIOSYNTHESIS PROTEIN TUAE"/>
    <property type="match status" value="1"/>
</dbReference>
<feature type="transmembrane region" description="Helical" evidence="5">
    <location>
        <begin position="217"/>
        <end position="235"/>
    </location>
</feature>
<dbReference type="STRING" id="595434.RISK_001417"/>
<evidence type="ECO:0000256" key="2">
    <source>
        <dbReference type="ARBA" id="ARBA00022692"/>
    </source>
</evidence>
<evidence type="ECO:0000256" key="3">
    <source>
        <dbReference type="ARBA" id="ARBA00022989"/>
    </source>
</evidence>
<keyword evidence="8" id="KW-1185">Reference proteome</keyword>
<evidence type="ECO:0000313" key="7">
    <source>
        <dbReference type="EMBL" id="KLU06662.1"/>
    </source>
</evidence>
<feature type="transmembrane region" description="Helical" evidence="5">
    <location>
        <begin position="247"/>
        <end position="270"/>
    </location>
</feature>
<feature type="transmembrane region" description="Helical" evidence="5">
    <location>
        <begin position="427"/>
        <end position="445"/>
    </location>
</feature>
<dbReference type="AlphaFoldDB" id="A0A0J1BJG5"/>
<reference evidence="7" key="1">
    <citation type="submission" date="2015-05" db="EMBL/GenBank/DDBJ databases">
        <title>Permanent draft genome of Rhodopirellula islandicus K833.</title>
        <authorList>
            <person name="Kizina J."/>
            <person name="Richter M."/>
            <person name="Glockner F.O."/>
            <person name="Harder J."/>
        </authorList>
    </citation>
    <scope>NUCLEOTIDE SEQUENCE [LARGE SCALE GENOMIC DNA]</scope>
    <source>
        <strain evidence="7">K833</strain>
    </source>
</reference>
<accession>A0A0J1BJG5</accession>
<comment type="subcellular location">
    <subcellularLocation>
        <location evidence="1">Membrane</location>
        <topology evidence="1">Multi-pass membrane protein</topology>
    </subcellularLocation>
</comment>
<dbReference type="EMBL" id="LECT01000014">
    <property type="protein sequence ID" value="KLU06662.1"/>
    <property type="molecule type" value="Genomic_DNA"/>
</dbReference>
<keyword evidence="4 5" id="KW-0472">Membrane</keyword>
<feature type="domain" description="O-antigen ligase-related" evidence="6">
    <location>
        <begin position="260"/>
        <end position="409"/>
    </location>
</feature>
<organism evidence="7 8">
    <name type="scientific">Rhodopirellula islandica</name>
    <dbReference type="NCBI Taxonomy" id="595434"/>
    <lineage>
        <taxon>Bacteria</taxon>
        <taxon>Pseudomonadati</taxon>
        <taxon>Planctomycetota</taxon>
        <taxon>Planctomycetia</taxon>
        <taxon>Pirellulales</taxon>
        <taxon>Pirellulaceae</taxon>
        <taxon>Rhodopirellula</taxon>
    </lineage>
</organism>
<dbReference type="RefSeq" id="WP_047813311.1">
    <property type="nucleotide sequence ID" value="NZ_LECT01000014.1"/>
</dbReference>
<feature type="transmembrane region" description="Helical" evidence="5">
    <location>
        <begin position="21"/>
        <end position="37"/>
    </location>
</feature>
<dbReference type="Gene3D" id="1.25.40.10">
    <property type="entry name" value="Tetratricopeptide repeat domain"/>
    <property type="match status" value="1"/>
</dbReference>
<evidence type="ECO:0000313" key="8">
    <source>
        <dbReference type="Proteomes" id="UP000036367"/>
    </source>
</evidence>
<dbReference type="SUPFAM" id="SSF48452">
    <property type="entry name" value="TPR-like"/>
    <property type="match status" value="1"/>
</dbReference>
<dbReference type="InterPro" id="IPR011990">
    <property type="entry name" value="TPR-like_helical_dom_sf"/>
</dbReference>
<feature type="transmembrane region" description="Helical" evidence="5">
    <location>
        <begin position="276"/>
        <end position="294"/>
    </location>
</feature>
<dbReference type="GO" id="GO:0016874">
    <property type="term" value="F:ligase activity"/>
    <property type="evidence" value="ECO:0007669"/>
    <property type="project" value="UniProtKB-KW"/>
</dbReference>
<keyword evidence="3 5" id="KW-1133">Transmembrane helix</keyword>
<feature type="transmembrane region" description="Helical" evidence="5">
    <location>
        <begin position="43"/>
        <end position="62"/>
    </location>
</feature>
<dbReference type="InterPro" id="IPR007016">
    <property type="entry name" value="O-antigen_ligase-rel_domated"/>
</dbReference>
<evidence type="ECO:0000256" key="1">
    <source>
        <dbReference type="ARBA" id="ARBA00004141"/>
    </source>
</evidence>
<dbReference type="OrthoDB" id="250216at2"/>